<dbReference type="EMBL" id="JAHRIO010004270">
    <property type="protein sequence ID" value="MEQ2160021.1"/>
    <property type="molecule type" value="Genomic_DNA"/>
</dbReference>
<feature type="chain" id="PRO_5045256101" evidence="2">
    <location>
        <begin position="25"/>
        <end position="245"/>
    </location>
</feature>
<accession>A0ABV0MLN7</accession>
<reference evidence="3 4" key="1">
    <citation type="submission" date="2021-06" db="EMBL/GenBank/DDBJ databases">
        <authorList>
            <person name="Palmer J.M."/>
        </authorList>
    </citation>
    <scope>NUCLEOTIDE SEQUENCE [LARGE SCALE GENOMIC DNA]</scope>
    <source>
        <strain evidence="3 4">GA_2019</strain>
        <tissue evidence="3">Muscle</tissue>
    </source>
</reference>
<dbReference type="Proteomes" id="UP001476798">
    <property type="component" value="Unassembled WGS sequence"/>
</dbReference>
<comment type="caution">
    <text evidence="3">The sequence shown here is derived from an EMBL/GenBank/DDBJ whole genome shotgun (WGS) entry which is preliminary data.</text>
</comment>
<organism evidence="3 4">
    <name type="scientific">Goodea atripinnis</name>
    <dbReference type="NCBI Taxonomy" id="208336"/>
    <lineage>
        <taxon>Eukaryota</taxon>
        <taxon>Metazoa</taxon>
        <taxon>Chordata</taxon>
        <taxon>Craniata</taxon>
        <taxon>Vertebrata</taxon>
        <taxon>Euteleostomi</taxon>
        <taxon>Actinopterygii</taxon>
        <taxon>Neopterygii</taxon>
        <taxon>Teleostei</taxon>
        <taxon>Neoteleostei</taxon>
        <taxon>Acanthomorphata</taxon>
        <taxon>Ovalentaria</taxon>
        <taxon>Atherinomorphae</taxon>
        <taxon>Cyprinodontiformes</taxon>
        <taxon>Goodeidae</taxon>
        <taxon>Goodea</taxon>
    </lineage>
</organism>
<protein>
    <submittedName>
        <fullName evidence="3">Uncharacterized protein</fullName>
    </submittedName>
</protein>
<evidence type="ECO:0000256" key="2">
    <source>
        <dbReference type="SAM" id="SignalP"/>
    </source>
</evidence>
<proteinExistence type="predicted"/>
<gene>
    <name evidence="3" type="ORF">GOODEAATRI_029260</name>
</gene>
<name>A0ABV0MLN7_9TELE</name>
<evidence type="ECO:0000313" key="3">
    <source>
        <dbReference type="EMBL" id="MEQ2160021.1"/>
    </source>
</evidence>
<keyword evidence="2" id="KW-0732">Signal</keyword>
<feature type="compositionally biased region" description="Low complexity" evidence="1">
    <location>
        <begin position="79"/>
        <end position="88"/>
    </location>
</feature>
<feature type="signal peptide" evidence="2">
    <location>
        <begin position="1"/>
        <end position="24"/>
    </location>
</feature>
<sequence>MARIGNSLSVLLLAQSQMLQPCTAPILDDCRQSLRKLPVVPGQLFGPEAERALEHRWQSSQAPAEQPGCGGSLASAWGGTGSTSWDSGRPGEELAPPQRPEQVAEGGLRAGRFSQQHLVYWKTQCRDAWVCLCATGGRTAGRALSKHRLLHWVVVAIALAYESVGAAAPSVVMCHSTRSVSWAALRGMPLGISARQCHGQHRARLHAFTASMWDKSPHWPQQSCLWLLPLPERWVSTAFLVTLLA</sequence>
<evidence type="ECO:0000313" key="4">
    <source>
        <dbReference type="Proteomes" id="UP001476798"/>
    </source>
</evidence>
<evidence type="ECO:0000256" key="1">
    <source>
        <dbReference type="SAM" id="MobiDB-lite"/>
    </source>
</evidence>
<keyword evidence="4" id="KW-1185">Reference proteome</keyword>
<feature type="region of interest" description="Disordered" evidence="1">
    <location>
        <begin position="79"/>
        <end position="104"/>
    </location>
</feature>